<keyword evidence="2" id="KW-1185">Reference proteome</keyword>
<name>A0A8R1EUX7_CAEJA</name>
<evidence type="ECO:0000313" key="1">
    <source>
        <dbReference type="EnsemblMetazoa" id="CJA42591b.1"/>
    </source>
</evidence>
<proteinExistence type="predicted"/>
<organism evidence="1 2">
    <name type="scientific">Caenorhabditis japonica</name>
    <dbReference type="NCBI Taxonomy" id="281687"/>
    <lineage>
        <taxon>Eukaryota</taxon>
        <taxon>Metazoa</taxon>
        <taxon>Ecdysozoa</taxon>
        <taxon>Nematoda</taxon>
        <taxon>Chromadorea</taxon>
        <taxon>Rhabditida</taxon>
        <taxon>Rhabditina</taxon>
        <taxon>Rhabditomorpha</taxon>
        <taxon>Rhabditoidea</taxon>
        <taxon>Rhabditidae</taxon>
        <taxon>Peloderinae</taxon>
        <taxon>Caenorhabditis</taxon>
    </lineage>
</organism>
<protein>
    <submittedName>
        <fullName evidence="1">Uncharacterized protein</fullName>
    </submittedName>
</protein>
<reference evidence="2" key="1">
    <citation type="submission" date="2010-08" db="EMBL/GenBank/DDBJ databases">
        <authorList>
            <consortium name="Caenorhabditis japonica Sequencing Consortium"/>
            <person name="Wilson R.K."/>
        </authorList>
    </citation>
    <scope>NUCLEOTIDE SEQUENCE [LARGE SCALE GENOMIC DNA]</scope>
    <source>
        <strain evidence="2">DF5081</strain>
    </source>
</reference>
<sequence length="92" mass="10515">MSSSPPEFVRTEFSSATINIRNRTICNKHHEPSSTSTAMDVRDTVTKHVSKHSCFCKKAIRVPQQPTTYSLSKLHVNIVRCYDAEWNSSVRF</sequence>
<dbReference type="Proteomes" id="UP000005237">
    <property type="component" value="Unassembled WGS sequence"/>
</dbReference>
<dbReference type="EnsemblMetazoa" id="CJA42591b.1">
    <property type="protein sequence ID" value="CJA42591b.1"/>
    <property type="gene ID" value="WBGene00218439"/>
</dbReference>
<evidence type="ECO:0000313" key="2">
    <source>
        <dbReference type="Proteomes" id="UP000005237"/>
    </source>
</evidence>
<dbReference type="AlphaFoldDB" id="A0A8R1EUX7"/>
<reference evidence="1" key="2">
    <citation type="submission" date="2022-06" db="UniProtKB">
        <authorList>
            <consortium name="EnsemblMetazoa"/>
        </authorList>
    </citation>
    <scope>IDENTIFICATION</scope>
    <source>
        <strain evidence="1">DF5081</strain>
    </source>
</reference>
<accession>A0A8R1EUX7</accession>